<feature type="domain" description="HEPN" evidence="1">
    <location>
        <begin position="216"/>
        <end position="329"/>
    </location>
</feature>
<dbReference type="RefSeq" id="WP_243360366.1">
    <property type="nucleotide sequence ID" value="NZ_JALGBH010000001.1"/>
</dbReference>
<dbReference type="SUPFAM" id="SSF81593">
    <property type="entry name" value="Nucleotidyltransferase substrate binding subunit/domain"/>
    <property type="match status" value="1"/>
</dbReference>
<accession>A0ABS9ZU83</accession>
<evidence type="ECO:0000259" key="1">
    <source>
        <dbReference type="PROSITE" id="PS50910"/>
    </source>
</evidence>
<evidence type="ECO:0000313" key="3">
    <source>
        <dbReference type="Proteomes" id="UP001165460"/>
    </source>
</evidence>
<name>A0ABS9ZU83_9SPHI</name>
<sequence length="369" mass="42932">MDIYPIMYRETDQDMHEQSFSRFFNKYSQLDIYHHLQKFWQCYRESNQLTGHLCHKESDFLEELLNVLNSLASSYQCNEDEMFIDCSFSEHTLVSFDGIVSLLKQAIPIGTIYNISSEKNKLDLIIVLEKCCGKPLETFENVIDMSLLGYPDSVCTLHTFGYLKQQMLEGNFFYSSVCIEKNVVYRKSTAELLPCAGVKIYKVMIARCKHVFDAEMKKASSFLSGAVNYIDTGSYELAVFMLQQTAELTYRCFLNIMRGKDIKCHSLIVLRRNLKRFAPYLIGIFSADEKEELHDLEILEKGYCDARYNREYTITEETVSSLYQKVNMLYQKAFILFADKVKDLQDEQLHAVQFPDAKNQTQEYCCLLA</sequence>
<dbReference type="PROSITE" id="PS50910">
    <property type="entry name" value="HEPN"/>
    <property type="match status" value="1"/>
</dbReference>
<proteinExistence type="predicted"/>
<gene>
    <name evidence="2" type="ORF">MMF97_05425</name>
</gene>
<protein>
    <submittedName>
        <fullName evidence="2">HEPN domain-containing protein</fullName>
    </submittedName>
</protein>
<dbReference type="Proteomes" id="UP001165460">
    <property type="component" value="Unassembled WGS sequence"/>
</dbReference>
<comment type="caution">
    <text evidence="2">The sequence shown here is derived from an EMBL/GenBank/DDBJ whole genome shotgun (WGS) entry which is preliminary data.</text>
</comment>
<keyword evidence="3" id="KW-1185">Reference proteome</keyword>
<dbReference type="SMART" id="SM00748">
    <property type="entry name" value="HEPN"/>
    <property type="match status" value="1"/>
</dbReference>
<evidence type="ECO:0000313" key="2">
    <source>
        <dbReference type="EMBL" id="MCJ0742145.1"/>
    </source>
</evidence>
<organism evidence="2 3">
    <name type="scientific">Pedobacter montanisoli</name>
    <dbReference type="NCBI Taxonomy" id="2923277"/>
    <lineage>
        <taxon>Bacteria</taxon>
        <taxon>Pseudomonadati</taxon>
        <taxon>Bacteroidota</taxon>
        <taxon>Sphingobacteriia</taxon>
        <taxon>Sphingobacteriales</taxon>
        <taxon>Sphingobacteriaceae</taxon>
        <taxon>Pedobacter</taxon>
    </lineage>
</organism>
<dbReference type="EMBL" id="JALGBH010000001">
    <property type="protein sequence ID" value="MCJ0742145.1"/>
    <property type="molecule type" value="Genomic_DNA"/>
</dbReference>
<dbReference type="Gene3D" id="1.20.120.330">
    <property type="entry name" value="Nucleotidyltransferases domain 2"/>
    <property type="match status" value="1"/>
</dbReference>
<dbReference type="Pfam" id="PF05168">
    <property type="entry name" value="HEPN"/>
    <property type="match status" value="1"/>
</dbReference>
<dbReference type="InterPro" id="IPR007842">
    <property type="entry name" value="HEPN_dom"/>
</dbReference>
<reference evidence="2" key="1">
    <citation type="submission" date="2022-03" db="EMBL/GenBank/DDBJ databases">
        <authorList>
            <person name="Woo C.Y."/>
        </authorList>
    </citation>
    <scope>NUCLEOTIDE SEQUENCE</scope>
    <source>
        <strain evidence="2">CYS-01</strain>
    </source>
</reference>